<dbReference type="Proteomes" id="UP000186141">
    <property type="component" value="Unassembled WGS sequence"/>
</dbReference>
<dbReference type="GO" id="GO:0004601">
    <property type="term" value="F:peroxidase activity"/>
    <property type="evidence" value="ECO:0007669"/>
    <property type="project" value="UniProtKB-KW"/>
</dbReference>
<dbReference type="InterPro" id="IPR037120">
    <property type="entry name" value="Haem_peroxidase_sf_animal"/>
</dbReference>
<protein>
    <submittedName>
        <fullName evidence="2">Animal haem peroxidase</fullName>
    </submittedName>
</protein>
<keyword evidence="2" id="KW-0560">Oxidoreductase</keyword>
<dbReference type="InterPro" id="IPR019791">
    <property type="entry name" value="Haem_peroxidase_animal"/>
</dbReference>
<dbReference type="OrthoDB" id="105077at2"/>
<evidence type="ECO:0000313" key="3">
    <source>
        <dbReference type="Proteomes" id="UP000186141"/>
    </source>
</evidence>
<sequence length="552" mass="59520">MRHGQGFDLVFQEWLRLAAQPPASRAEPLPGFDRYEPMFDYAPEDLLDDPATGVALPELLDMLARLSTQMHVGALKLTGSLGDLPAGYTYLAQFAIHDLVNTASFRTTLDRNLPRRQFGNIQSAALDLASLYGGGPAGSPAFFEPTDATEHRARFRLGWMRDSSGDPALRGHPTRQEDIPRLPLGPELGAAPGDTRFDPLLADTRNADNLIVSQLVVLLMKTHNRLYDAAQDHAASGRAHNRLFARPFEAARCMLTAIYRQILRGDFLPRLLPPSALARLATPATAGPVGLEAALAVLRFGHAMVQPVYEFSAVHSGSGPSGPARLERLMDFFGLHPTRDLPADDTWVIDWSLFFDPLTGQAANPRMNRARPLGPTIAEPLRRHAATRVAPPADLPGLAGHRLGLGWRTMAKGLMARLPTGQALARHLVQAGKIAPTEVLPQAALDHILRTGRTAGCIGERCVTEADIGFLSQRTPLFFYILAEARHFGAGERLGPVGGLVVAETFAAALADPGFGGEASLDDAAALLWRELYPSGPGMPATMPELVDFAAG</sequence>
<reference evidence="2 3" key="1">
    <citation type="submission" date="2017-01" db="EMBL/GenBank/DDBJ databases">
        <authorList>
            <person name="Mah S.A."/>
            <person name="Swanson W.J."/>
            <person name="Moy G.W."/>
            <person name="Vacquier V.D."/>
        </authorList>
    </citation>
    <scope>NUCLEOTIDE SEQUENCE [LARGE SCALE GENOMIC DNA]</scope>
    <source>
        <strain evidence="2 3">DSM 26375</strain>
    </source>
</reference>
<organism evidence="2 3">
    <name type="scientific">Gemmobacter megaterium</name>
    <dbReference type="NCBI Taxonomy" id="1086013"/>
    <lineage>
        <taxon>Bacteria</taxon>
        <taxon>Pseudomonadati</taxon>
        <taxon>Pseudomonadota</taxon>
        <taxon>Alphaproteobacteria</taxon>
        <taxon>Rhodobacterales</taxon>
        <taxon>Paracoccaceae</taxon>
        <taxon>Gemmobacter</taxon>
    </lineage>
</organism>
<evidence type="ECO:0000256" key="1">
    <source>
        <dbReference type="SAM" id="MobiDB-lite"/>
    </source>
</evidence>
<dbReference type="RefSeq" id="WP_076529719.1">
    <property type="nucleotide sequence ID" value="NZ_BMEH01000002.1"/>
</dbReference>
<dbReference type="STRING" id="1086013.SAMN05421774_102548"/>
<proteinExistence type="predicted"/>
<dbReference type="SUPFAM" id="SSF48113">
    <property type="entry name" value="Heme-dependent peroxidases"/>
    <property type="match status" value="1"/>
</dbReference>
<dbReference type="Gene3D" id="1.10.640.10">
    <property type="entry name" value="Haem peroxidase domain superfamily, animal type"/>
    <property type="match status" value="1"/>
</dbReference>
<keyword evidence="2" id="KW-0575">Peroxidase</keyword>
<accession>A0A1N7MAL6</accession>
<gene>
    <name evidence="2" type="ORF">SAMN05421774_102548</name>
</gene>
<dbReference type="GO" id="GO:0006979">
    <property type="term" value="P:response to oxidative stress"/>
    <property type="evidence" value="ECO:0007669"/>
    <property type="project" value="InterPro"/>
</dbReference>
<name>A0A1N7MAL6_9RHOB</name>
<evidence type="ECO:0000313" key="2">
    <source>
        <dbReference type="EMBL" id="SIS83165.1"/>
    </source>
</evidence>
<dbReference type="Pfam" id="PF03098">
    <property type="entry name" value="An_peroxidase"/>
    <property type="match status" value="1"/>
</dbReference>
<dbReference type="InterPro" id="IPR010255">
    <property type="entry name" value="Haem_peroxidase_sf"/>
</dbReference>
<feature type="region of interest" description="Disordered" evidence="1">
    <location>
        <begin position="164"/>
        <end position="184"/>
    </location>
</feature>
<dbReference type="EMBL" id="FTOT01000002">
    <property type="protein sequence ID" value="SIS83165.1"/>
    <property type="molecule type" value="Genomic_DNA"/>
</dbReference>
<keyword evidence="3" id="KW-1185">Reference proteome</keyword>
<dbReference type="AlphaFoldDB" id="A0A1N7MAL6"/>
<dbReference type="GO" id="GO:0020037">
    <property type="term" value="F:heme binding"/>
    <property type="evidence" value="ECO:0007669"/>
    <property type="project" value="InterPro"/>
</dbReference>